<dbReference type="EMBL" id="BAABIS010000001">
    <property type="protein sequence ID" value="GAA4884824.1"/>
    <property type="molecule type" value="Genomic_DNA"/>
</dbReference>
<organism evidence="2 3">
    <name type="scientific">Kitasatospora terrestris</name>
    <dbReference type="NCBI Taxonomy" id="258051"/>
    <lineage>
        <taxon>Bacteria</taxon>
        <taxon>Bacillati</taxon>
        <taxon>Actinomycetota</taxon>
        <taxon>Actinomycetes</taxon>
        <taxon>Kitasatosporales</taxon>
        <taxon>Streptomycetaceae</taxon>
        <taxon>Kitasatospora</taxon>
    </lineage>
</organism>
<comment type="caution">
    <text evidence="2">The sequence shown here is derived from an EMBL/GenBank/DDBJ whole genome shotgun (WGS) entry which is preliminary data.</text>
</comment>
<evidence type="ECO:0000256" key="1">
    <source>
        <dbReference type="SAM" id="MobiDB-lite"/>
    </source>
</evidence>
<evidence type="ECO:0000313" key="2">
    <source>
        <dbReference type="EMBL" id="GAA4884824.1"/>
    </source>
</evidence>
<feature type="region of interest" description="Disordered" evidence="1">
    <location>
        <begin position="50"/>
        <end position="71"/>
    </location>
</feature>
<sequence length="71" mass="7623">MRMVFDPTEAEGLRAAARDAALEDPTLAYVLLDLADRGVDLSTSRTWEEIKAERGLDGPAPADGDGHQQVA</sequence>
<proteinExistence type="predicted"/>
<name>A0ABP9EQD2_9ACTN</name>
<dbReference type="Proteomes" id="UP001501752">
    <property type="component" value="Unassembled WGS sequence"/>
</dbReference>
<keyword evidence="3" id="KW-1185">Reference proteome</keyword>
<accession>A0ABP9EQD2</accession>
<evidence type="ECO:0000313" key="3">
    <source>
        <dbReference type="Proteomes" id="UP001501752"/>
    </source>
</evidence>
<protein>
    <recommendedName>
        <fullName evidence="4">CopG family transcriptional regulator</fullName>
    </recommendedName>
</protein>
<reference evidence="3" key="1">
    <citation type="journal article" date="2019" name="Int. J. Syst. Evol. Microbiol.">
        <title>The Global Catalogue of Microorganisms (GCM) 10K type strain sequencing project: providing services to taxonomists for standard genome sequencing and annotation.</title>
        <authorList>
            <consortium name="The Broad Institute Genomics Platform"/>
            <consortium name="The Broad Institute Genome Sequencing Center for Infectious Disease"/>
            <person name="Wu L."/>
            <person name="Ma J."/>
        </authorList>
    </citation>
    <scope>NUCLEOTIDE SEQUENCE [LARGE SCALE GENOMIC DNA]</scope>
    <source>
        <strain evidence="3">JCM 13006</strain>
    </source>
</reference>
<gene>
    <name evidence="2" type="ORF">GCM10023235_77230</name>
</gene>
<evidence type="ECO:0008006" key="4">
    <source>
        <dbReference type="Google" id="ProtNLM"/>
    </source>
</evidence>